<proteinExistence type="predicted"/>
<dbReference type="AlphaFoldDB" id="A0AA35ZFQ8"/>
<name>A0AA35ZFQ8_LACSI</name>
<reference evidence="1" key="1">
    <citation type="submission" date="2023-04" db="EMBL/GenBank/DDBJ databases">
        <authorList>
            <person name="Vijverberg K."/>
            <person name="Xiong W."/>
            <person name="Schranz E."/>
        </authorList>
    </citation>
    <scope>NUCLEOTIDE SEQUENCE</scope>
</reference>
<dbReference type="EMBL" id="OX465082">
    <property type="protein sequence ID" value="CAI9291436.1"/>
    <property type="molecule type" value="Genomic_DNA"/>
</dbReference>
<protein>
    <recommendedName>
        <fullName evidence="3">Serine-threonine/tyrosine-protein kinase catalytic domain-containing protein</fullName>
    </recommendedName>
</protein>
<sequence length="108" mass="12191">MNGYFSTKSNVHNFGVLDLEIISGKKNFGFQHPNHNLNLLGTYASSVATQTTILAMKCLMKEPKHRPSVDELDKALEQIQELQKAFKNVGMESVRKENQNGNRKCDSH</sequence>
<dbReference type="SUPFAM" id="SSF56112">
    <property type="entry name" value="Protein kinase-like (PK-like)"/>
    <property type="match status" value="1"/>
</dbReference>
<dbReference type="InterPro" id="IPR011009">
    <property type="entry name" value="Kinase-like_dom_sf"/>
</dbReference>
<evidence type="ECO:0008006" key="3">
    <source>
        <dbReference type="Google" id="ProtNLM"/>
    </source>
</evidence>
<organism evidence="1 2">
    <name type="scientific">Lactuca saligna</name>
    <name type="common">Willowleaf lettuce</name>
    <dbReference type="NCBI Taxonomy" id="75948"/>
    <lineage>
        <taxon>Eukaryota</taxon>
        <taxon>Viridiplantae</taxon>
        <taxon>Streptophyta</taxon>
        <taxon>Embryophyta</taxon>
        <taxon>Tracheophyta</taxon>
        <taxon>Spermatophyta</taxon>
        <taxon>Magnoliopsida</taxon>
        <taxon>eudicotyledons</taxon>
        <taxon>Gunneridae</taxon>
        <taxon>Pentapetalae</taxon>
        <taxon>asterids</taxon>
        <taxon>campanulids</taxon>
        <taxon>Asterales</taxon>
        <taxon>Asteraceae</taxon>
        <taxon>Cichorioideae</taxon>
        <taxon>Cichorieae</taxon>
        <taxon>Lactucinae</taxon>
        <taxon>Lactuca</taxon>
    </lineage>
</organism>
<accession>A0AA35ZFQ8</accession>
<dbReference type="Gene3D" id="1.10.510.10">
    <property type="entry name" value="Transferase(Phosphotransferase) domain 1"/>
    <property type="match status" value="1"/>
</dbReference>
<keyword evidence="2" id="KW-1185">Reference proteome</keyword>
<evidence type="ECO:0000313" key="1">
    <source>
        <dbReference type="EMBL" id="CAI9291436.1"/>
    </source>
</evidence>
<dbReference type="Proteomes" id="UP001177003">
    <property type="component" value="Chromosome 6"/>
</dbReference>
<evidence type="ECO:0000313" key="2">
    <source>
        <dbReference type="Proteomes" id="UP001177003"/>
    </source>
</evidence>
<gene>
    <name evidence="1" type="ORF">LSALG_LOCUS30576</name>
</gene>